<name>A0A0A8ZPD1_ARUDO</name>
<accession>A0A0A8ZPD1</accession>
<evidence type="ECO:0000313" key="1">
    <source>
        <dbReference type="EMBL" id="JAD40631.1"/>
    </source>
</evidence>
<dbReference type="EMBL" id="GBRH01257264">
    <property type="protein sequence ID" value="JAD40631.1"/>
    <property type="molecule type" value="Transcribed_RNA"/>
</dbReference>
<dbReference type="AlphaFoldDB" id="A0A0A8ZPD1"/>
<sequence length="66" mass="7268">MAAASGWLDEREFCGAGELLPLSCGSCQLNKVSIASRSIVRGREGRLLGRGRRLELMRLHSEDRPV</sequence>
<reference evidence="1" key="1">
    <citation type="submission" date="2014-09" db="EMBL/GenBank/DDBJ databases">
        <authorList>
            <person name="Magalhaes I.L.F."/>
            <person name="Oliveira U."/>
            <person name="Santos F.R."/>
            <person name="Vidigal T.H.D.A."/>
            <person name="Brescovit A.D."/>
            <person name="Santos A.J."/>
        </authorList>
    </citation>
    <scope>NUCLEOTIDE SEQUENCE</scope>
    <source>
        <tissue evidence="1">Shoot tissue taken approximately 20 cm above the soil surface</tissue>
    </source>
</reference>
<reference evidence="1" key="2">
    <citation type="journal article" date="2015" name="Data Brief">
        <title>Shoot transcriptome of the giant reed, Arundo donax.</title>
        <authorList>
            <person name="Barrero R.A."/>
            <person name="Guerrero F.D."/>
            <person name="Moolhuijzen P."/>
            <person name="Goolsby J.A."/>
            <person name="Tidwell J."/>
            <person name="Bellgard S.E."/>
            <person name="Bellgard M.I."/>
        </authorList>
    </citation>
    <scope>NUCLEOTIDE SEQUENCE</scope>
    <source>
        <tissue evidence="1">Shoot tissue taken approximately 20 cm above the soil surface</tissue>
    </source>
</reference>
<proteinExistence type="predicted"/>
<protein>
    <submittedName>
        <fullName evidence="1">Uncharacterized protein</fullName>
    </submittedName>
</protein>
<organism evidence="1">
    <name type="scientific">Arundo donax</name>
    <name type="common">Giant reed</name>
    <name type="synonym">Donax arundinaceus</name>
    <dbReference type="NCBI Taxonomy" id="35708"/>
    <lineage>
        <taxon>Eukaryota</taxon>
        <taxon>Viridiplantae</taxon>
        <taxon>Streptophyta</taxon>
        <taxon>Embryophyta</taxon>
        <taxon>Tracheophyta</taxon>
        <taxon>Spermatophyta</taxon>
        <taxon>Magnoliopsida</taxon>
        <taxon>Liliopsida</taxon>
        <taxon>Poales</taxon>
        <taxon>Poaceae</taxon>
        <taxon>PACMAD clade</taxon>
        <taxon>Arundinoideae</taxon>
        <taxon>Arundineae</taxon>
        <taxon>Arundo</taxon>
    </lineage>
</organism>